<feature type="compositionally biased region" description="Polar residues" evidence="2">
    <location>
        <begin position="308"/>
        <end position="330"/>
    </location>
</feature>
<dbReference type="Proteomes" id="UP000472264">
    <property type="component" value="Chromosome 1"/>
</dbReference>
<dbReference type="AlphaFoldDB" id="A0A665XCU6"/>
<dbReference type="InterPro" id="IPR026646">
    <property type="entry name" value="GPRIN2-like/GPRIN3"/>
</dbReference>
<keyword evidence="5" id="KW-1185">Reference proteome</keyword>
<feature type="compositionally biased region" description="Basic and acidic residues" evidence="2">
    <location>
        <begin position="230"/>
        <end position="247"/>
    </location>
</feature>
<reference evidence="4" key="1">
    <citation type="submission" date="2021-04" db="EMBL/GenBank/DDBJ databases">
        <authorList>
            <consortium name="Wellcome Sanger Institute Data Sharing"/>
        </authorList>
    </citation>
    <scope>NUCLEOTIDE SEQUENCE [LARGE SCALE GENOMIC DNA]</scope>
</reference>
<comment type="function">
    <text evidence="1">May be involved in neurite outgrowth.</text>
</comment>
<dbReference type="PANTHER" id="PTHR15718">
    <property type="entry name" value="G PROTEIN-REGULATED INDUCER OF NEURITE OUTGROWTH C-TERMINAL DOMAIN-CONTAINING PROTEIN"/>
    <property type="match status" value="1"/>
</dbReference>
<organism evidence="4 5">
    <name type="scientific">Echeneis naucrates</name>
    <name type="common">Live sharksucker</name>
    <dbReference type="NCBI Taxonomy" id="173247"/>
    <lineage>
        <taxon>Eukaryota</taxon>
        <taxon>Metazoa</taxon>
        <taxon>Chordata</taxon>
        <taxon>Craniata</taxon>
        <taxon>Vertebrata</taxon>
        <taxon>Euteleostomi</taxon>
        <taxon>Actinopterygii</taxon>
        <taxon>Neopterygii</taxon>
        <taxon>Teleostei</taxon>
        <taxon>Neoteleostei</taxon>
        <taxon>Acanthomorphata</taxon>
        <taxon>Carangaria</taxon>
        <taxon>Carangiformes</taxon>
        <taxon>Echeneidae</taxon>
        <taxon>Echeneis</taxon>
    </lineage>
</organism>
<dbReference type="PANTHER" id="PTHR15718:SF6">
    <property type="entry name" value="G PROTEIN-REGULATED INDUCER OF NEURITE OUTGROWTH 3"/>
    <property type="match status" value="1"/>
</dbReference>
<reference evidence="4" key="2">
    <citation type="submission" date="2025-08" db="UniProtKB">
        <authorList>
            <consortium name="Ensembl"/>
        </authorList>
    </citation>
    <scope>IDENTIFICATION</scope>
</reference>
<feature type="domain" description="G protein-regulated inducer of neurite outgrowth C-terminal" evidence="3">
    <location>
        <begin position="609"/>
        <end position="733"/>
    </location>
</feature>
<dbReference type="GO" id="GO:0031175">
    <property type="term" value="P:neuron projection development"/>
    <property type="evidence" value="ECO:0007669"/>
    <property type="project" value="TreeGrafter"/>
</dbReference>
<accession>A0A665XCU6</accession>
<evidence type="ECO:0000313" key="4">
    <source>
        <dbReference type="Ensembl" id="ENSENLP00000053927.1"/>
    </source>
</evidence>
<feature type="region of interest" description="Disordered" evidence="2">
    <location>
        <begin position="576"/>
        <end position="642"/>
    </location>
</feature>
<dbReference type="InParanoid" id="A0A665XCU6"/>
<dbReference type="GO" id="GO:0005886">
    <property type="term" value="C:plasma membrane"/>
    <property type="evidence" value="ECO:0007669"/>
    <property type="project" value="TreeGrafter"/>
</dbReference>
<feature type="compositionally biased region" description="Low complexity" evidence="2">
    <location>
        <begin position="522"/>
        <end position="542"/>
    </location>
</feature>
<dbReference type="Pfam" id="PF15235">
    <property type="entry name" value="GRIN_C"/>
    <property type="match status" value="1"/>
</dbReference>
<feature type="compositionally biased region" description="Low complexity" evidence="2">
    <location>
        <begin position="267"/>
        <end position="278"/>
    </location>
</feature>
<protein>
    <submittedName>
        <fullName evidence="4">Si:dkeyp-123h10.2</fullName>
    </submittedName>
</protein>
<feature type="region of interest" description="Disordered" evidence="2">
    <location>
        <begin position="150"/>
        <end position="334"/>
    </location>
</feature>
<evidence type="ECO:0000256" key="1">
    <source>
        <dbReference type="ARBA" id="ARBA00002358"/>
    </source>
</evidence>
<dbReference type="InterPro" id="IPR032745">
    <property type="entry name" value="GRIN_C"/>
</dbReference>
<reference evidence="4" key="3">
    <citation type="submission" date="2025-09" db="UniProtKB">
        <authorList>
            <consortium name="Ensembl"/>
        </authorList>
    </citation>
    <scope>IDENTIFICATION</scope>
</reference>
<feature type="compositionally biased region" description="Polar residues" evidence="2">
    <location>
        <begin position="150"/>
        <end position="167"/>
    </location>
</feature>
<evidence type="ECO:0000259" key="3">
    <source>
        <dbReference type="Pfam" id="PF15235"/>
    </source>
</evidence>
<evidence type="ECO:0000256" key="2">
    <source>
        <dbReference type="SAM" id="MobiDB-lite"/>
    </source>
</evidence>
<name>A0A665XCU6_ECHNA</name>
<proteinExistence type="predicted"/>
<dbReference type="Ensembl" id="ENSENLT00000055203.1">
    <property type="protein sequence ID" value="ENSENLP00000053927.1"/>
    <property type="gene ID" value="ENSENLG00000022482.1"/>
</dbReference>
<feature type="region of interest" description="Disordered" evidence="2">
    <location>
        <begin position="512"/>
        <end position="559"/>
    </location>
</feature>
<feature type="region of interest" description="Disordered" evidence="2">
    <location>
        <begin position="693"/>
        <end position="712"/>
    </location>
</feature>
<feature type="compositionally biased region" description="Basic and acidic residues" evidence="2">
    <location>
        <begin position="626"/>
        <end position="636"/>
    </location>
</feature>
<feature type="compositionally biased region" description="Polar residues" evidence="2">
    <location>
        <begin position="197"/>
        <end position="229"/>
    </location>
</feature>
<gene>
    <name evidence="4" type="primary">gprin3b</name>
</gene>
<dbReference type="OMA" id="AEMCPNQ"/>
<feature type="compositionally biased region" description="Basic and acidic residues" evidence="2">
    <location>
        <begin position="589"/>
        <end position="618"/>
    </location>
</feature>
<feature type="region of interest" description="Disordered" evidence="2">
    <location>
        <begin position="73"/>
        <end position="133"/>
    </location>
</feature>
<evidence type="ECO:0000313" key="5">
    <source>
        <dbReference type="Proteomes" id="UP000472264"/>
    </source>
</evidence>
<sequence length="738" mass="79229">MGTNPKRTVTVQMVPQLAVADTVSNKESNTSWTKEPNVKLAQVCPNATLTSPDHKQDNLSLTDATPNVITHSQITASKGSELVSSTVSDKPVPSNGNQSKSEHVTGGHQQMPELSVTGQGVGESGGDHRDSNANIKMLSLSDDKKICKDSVSSAGTVSKVSVPTSDYRTIGPSEEEEARMKLTSSAKATAAEDTNKHGSPSTKNLNNTCELRQIASAPQQENKGITSAPKNKDTATAKKSKESDHIKSLSQSDISPQEIPKPKKITDTTTPLDSTTPPFKSKEEESAYINENPSSTTPEKDLELAKTPQVSLNKFQPVSSQKDSSTQPLPKQNMPACGQVAEEASQSDTAVIEGQQQQHCKLYKEASTMTSSQSSTPVKHCRNMEVQAVANMSTKAVATSPSLLAFSVTRKPSGGAVPREEASNLAVVCQVDGGVGLQKINLISLSTCTDPRSETLTVEAEMCHNQNTGMVFNSLSQLQDAKLGAKPKEPGPALCNIQPVYQINIEHSNYKEQREKGSCQDKTASQTSAAKTTTAEAPAFKAGTPPETGGASKAGLADSNNAAPCQVTVTTKPEKAPLITIAAANTTSKSDRTKNKEESSKEKSTETRDKALKKEAHSGAETIVPEGKEKGDDQSRKQKGQSIHDVVWDEQGMTWEVYGASVDPESLGFAIQSHLQCKIKEQERKLMAQTSFRKSISGVDSPRHGRKSKRRQNIFRSMLQNVRRPNCCVRPPPSSVLE</sequence>
<feature type="compositionally biased region" description="Polar residues" evidence="2">
    <location>
        <begin position="73"/>
        <end position="99"/>
    </location>
</feature>